<accession>A0A2W1NFH9</accession>
<feature type="transmembrane region" description="Helical" evidence="2">
    <location>
        <begin position="127"/>
        <end position="146"/>
    </location>
</feature>
<evidence type="ECO:0000256" key="1">
    <source>
        <dbReference type="PROSITE-ProRule" id="PRU00339"/>
    </source>
</evidence>
<proteinExistence type="predicted"/>
<keyword evidence="4" id="KW-1185">Reference proteome</keyword>
<keyword evidence="2" id="KW-0472">Membrane</keyword>
<sequence length="247" mass="27751">MIKTIFSICFIFGLLTTGFGQTELEKGDSAYAAQNYEVAIQAYTSILGNQFHSASLYYNLGNAYLKNNELGKAIWSYQKANKIKPGDEDILFNLDYASGLTKDKIEQRSSGISKWMAKLFYGKPINYWAYFGIGFALITCLFFYFYKTQTKKNIKALYFLFAGISMVLMLLAIGIGMAQKSHITTNTNAIIIQPVVKVKTAPNEAESIAFELHEGARVELIKSEGDWININVNKNQGWVLKSATLLY</sequence>
<keyword evidence="1" id="KW-0802">TPR repeat</keyword>
<dbReference type="PROSITE" id="PS50293">
    <property type="entry name" value="TPR_REGION"/>
    <property type="match status" value="1"/>
</dbReference>
<gene>
    <name evidence="3" type="ORF">DNU06_10930</name>
</gene>
<evidence type="ECO:0000313" key="4">
    <source>
        <dbReference type="Proteomes" id="UP000249248"/>
    </source>
</evidence>
<dbReference type="Proteomes" id="UP000249248">
    <property type="component" value="Unassembled WGS sequence"/>
</dbReference>
<feature type="repeat" description="TPR" evidence="1">
    <location>
        <begin position="54"/>
        <end position="87"/>
    </location>
</feature>
<dbReference type="InterPro" id="IPR019734">
    <property type="entry name" value="TPR_rpt"/>
</dbReference>
<feature type="transmembrane region" description="Helical" evidence="2">
    <location>
        <begin position="158"/>
        <end position="178"/>
    </location>
</feature>
<name>A0A2W1NFH9_9FLAO</name>
<organism evidence="3 4">
    <name type="scientific">Putridiphycobacter roseus</name>
    <dbReference type="NCBI Taxonomy" id="2219161"/>
    <lineage>
        <taxon>Bacteria</taxon>
        <taxon>Pseudomonadati</taxon>
        <taxon>Bacteroidota</taxon>
        <taxon>Flavobacteriia</taxon>
        <taxon>Flavobacteriales</taxon>
        <taxon>Crocinitomicaceae</taxon>
        <taxon>Putridiphycobacter</taxon>
    </lineage>
</organism>
<dbReference type="PROSITE" id="PS50005">
    <property type="entry name" value="TPR"/>
    <property type="match status" value="1"/>
</dbReference>
<keyword evidence="2" id="KW-0812">Transmembrane</keyword>
<evidence type="ECO:0000256" key="2">
    <source>
        <dbReference type="SAM" id="Phobius"/>
    </source>
</evidence>
<dbReference type="EMBL" id="QKSB01000006">
    <property type="protein sequence ID" value="PZE16766.1"/>
    <property type="molecule type" value="Genomic_DNA"/>
</dbReference>
<reference evidence="3 4" key="1">
    <citation type="submission" date="2018-06" db="EMBL/GenBank/DDBJ databases">
        <title>The draft genome sequence of Crocinitomix sp. SM1701.</title>
        <authorList>
            <person name="Zhang X."/>
        </authorList>
    </citation>
    <scope>NUCLEOTIDE SEQUENCE [LARGE SCALE GENOMIC DNA]</scope>
    <source>
        <strain evidence="3 4">SM1701</strain>
    </source>
</reference>
<dbReference type="SUPFAM" id="SSF48452">
    <property type="entry name" value="TPR-like"/>
    <property type="match status" value="1"/>
</dbReference>
<comment type="caution">
    <text evidence="3">The sequence shown here is derived from an EMBL/GenBank/DDBJ whole genome shotgun (WGS) entry which is preliminary data.</text>
</comment>
<dbReference type="RefSeq" id="WP_111063375.1">
    <property type="nucleotide sequence ID" value="NZ_JBHUCU010000007.1"/>
</dbReference>
<dbReference type="SMART" id="SM00028">
    <property type="entry name" value="TPR"/>
    <property type="match status" value="1"/>
</dbReference>
<dbReference type="InterPro" id="IPR010466">
    <property type="entry name" value="DUF1058"/>
</dbReference>
<dbReference type="Pfam" id="PF06347">
    <property type="entry name" value="SH3_4"/>
    <property type="match status" value="1"/>
</dbReference>
<dbReference type="AlphaFoldDB" id="A0A2W1NFH9"/>
<protein>
    <submittedName>
        <fullName evidence="3">Uncharacterized protein</fullName>
    </submittedName>
</protein>
<dbReference type="Gene3D" id="2.30.30.40">
    <property type="entry name" value="SH3 Domains"/>
    <property type="match status" value="1"/>
</dbReference>
<dbReference type="OrthoDB" id="9776208at2"/>
<keyword evidence="2" id="KW-1133">Transmembrane helix</keyword>
<dbReference type="InterPro" id="IPR011990">
    <property type="entry name" value="TPR-like_helical_dom_sf"/>
</dbReference>
<dbReference type="Gene3D" id="1.25.40.10">
    <property type="entry name" value="Tetratricopeptide repeat domain"/>
    <property type="match status" value="1"/>
</dbReference>
<evidence type="ECO:0000313" key="3">
    <source>
        <dbReference type="EMBL" id="PZE16766.1"/>
    </source>
</evidence>